<name>A0A974NSB2_9SPHN</name>
<reference evidence="7" key="1">
    <citation type="submission" date="2020-09" db="EMBL/GenBank/DDBJ databases">
        <title>Sphingomonas sp., a new species isolated from pork steak.</title>
        <authorList>
            <person name="Heidler von Heilborn D."/>
        </authorList>
    </citation>
    <scope>NUCLEOTIDE SEQUENCE [LARGE SCALE GENOMIC DNA]</scope>
</reference>
<dbReference type="Pfam" id="PF00440">
    <property type="entry name" value="TetR_N"/>
    <property type="match status" value="2"/>
</dbReference>
<dbReference type="InterPro" id="IPR050109">
    <property type="entry name" value="HTH-type_TetR-like_transc_reg"/>
</dbReference>
<feature type="domain" description="HTH tetR-type" evidence="5">
    <location>
        <begin position="213"/>
        <end position="273"/>
    </location>
</feature>
<evidence type="ECO:0000259" key="5">
    <source>
        <dbReference type="PROSITE" id="PS50977"/>
    </source>
</evidence>
<dbReference type="Gene3D" id="1.10.357.10">
    <property type="entry name" value="Tetracycline Repressor, domain 2"/>
    <property type="match status" value="2"/>
</dbReference>
<feature type="DNA-binding region" description="H-T-H motif" evidence="4">
    <location>
        <begin position="25"/>
        <end position="44"/>
    </location>
</feature>
<evidence type="ECO:0000313" key="6">
    <source>
        <dbReference type="EMBL" id="QQV76009.1"/>
    </source>
</evidence>
<evidence type="ECO:0000256" key="1">
    <source>
        <dbReference type="ARBA" id="ARBA00023015"/>
    </source>
</evidence>
<dbReference type="KEGG" id="sari:H5J25_10525"/>
<dbReference type="PANTHER" id="PTHR30055:SF234">
    <property type="entry name" value="HTH-TYPE TRANSCRIPTIONAL REGULATOR BETI"/>
    <property type="match status" value="1"/>
</dbReference>
<evidence type="ECO:0000256" key="3">
    <source>
        <dbReference type="ARBA" id="ARBA00023163"/>
    </source>
</evidence>
<proteinExistence type="predicted"/>
<evidence type="ECO:0000256" key="4">
    <source>
        <dbReference type="PROSITE-ProRule" id="PRU00335"/>
    </source>
</evidence>
<protein>
    <submittedName>
        <fullName evidence="6">TetR/AcrR family transcriptional regulator</fullName>
    </submittedName>
</protein>
<dbReference type="PROSITE" id="PS50977">
    <property type="entry name" value="HTH_TETR_2"/>
    <property type="match status" value="2"/>
</dbReference>
<dbReference type="GO" id="GO:0003700">
    <property type="term" value="F:DNA-binding transcription factor activity"/>
    <property type="evidence" value="ECO:0007669"/>
    <property type="project" value="TreeGrafter"/>
</dbReference>
<dbReference type="RefSeq" id="WP_202090774.1">
    <property type="nucleotide sequence ID" value="NZ_CP061035.1"/>
</dbReference>
<accession>A0A974NSB2</accession>
<dbReference type="GO" id="GO:0000976">
    <property type="term" value="F:transcription cis-regulatory region binding"/>
    <property type="evidence" value="ECO:0007669"/>
    <property type="project" value="TreeGrafter"/>
</dbReference>
<dbReference type="EMBL" id="CP061035">
    <property type="protein sequence ID" value="QQV76009.1"/>
    <property type="molecule type" value="Genomic_DNA"/>
</dbReference>
<evidence type="ECO:0000256" key="2">
    <source>
        <dbReference type="ARBA" id="ARBA00023125"/>
    </source>
</evidence>
<keyword evidence="1" id="KW-0805">Transcription regulation</keyword>
<evidence type="ECO:0000313" key="7">
    <source>
        <dbReference type="Proteomes" id="UP000595894"/>
    </source>
</evidence>
<dbReference type="AlphaFoldDB" id="A0A974NSB2"/>
<keyword evidence="2 4" id="KW-0238">DNA-binding</keyword>
<sequence length="387" mass="42175">MNSSHDRLIDAVIHAWERDGAAGVSARAIARDAAIPVSSIYHHFGDMDGLLLRAGEVALGRATRWFDAQSHELAGMFGDPTAFAHLLSAVIDDWCERQRPLAYAWREIQSLAMRDPRHGGAAGAWWTMAFEFWRPVCDRFGIGDLTGSVVLTFDEESSLHLIRWRRLIDRAALSELCGTWAGWAGGRTGIDAPWRTLAMREALAGQPVAPGQDAVTEDIADAAARTVAQRGVSGLTHRAVAEEAGQTLGIVSNRFRSSADLLRAACYALYRQIVRPFGESDTPIDLIAGAQDRGGDDLALRAFFELTLAASREPALQPFAAQLRYLRGRTSIRHLRAISPADREPSVADGALLSTLFSSQNRIRLAGVDLPGIDQGVEAMLARLSKR</sequence>
<feature type="domain" description="HTH tetR-type" evidence="5">
    <location>
        <begin position="2"/>
        <end position="62"/>
    </location>
</feature>
<organism evidence="6 7">
    <name type="scientific">Sphingomonas aliaeris</name>
    <dbReference type="NCBI Taxonomy" id="2759526"/>
    <lineage>
        <taxon>Bacteria</taxon>
        <taxon>Pseudomonadati</taxon>
        <taxon>Pseudomonadota</taxon>
        <taxon>Alphaproteobacteria</taxon>
        <taxon>Sphingomonadales</taxon>
        <taxon>Sphingomonadaceae</taxon>
        <taxon>Sphingomonas</taxon>
    </lineage>
</organism>
<dbReference type="InterPro" id="IPR009057">
    <property type="entry name" value="Homeodomain-like_sf"/>
</dbReference>
<keyword evidence="3" id="KW-0804">Transcription</keyword>
<gene>
    <name evidence="6" type="ORF">H5J25_10525</name>
</gene>
<dbReference type="Proteomes" id="UP000595894">
    <property type="component" value="Chromosome"/>
</dbReference>
<keyword evidence="7" id="KW-1185">Reference proteome</keyword>
<dbReference type="SUPFAM" id="SSF46689">
    <property type="entry name" value="Homeodomain-like"/>
    <property type="match status" value="2"/>
</dbReference>
<dbReference type="InterPro" id="IPR001647">
    <property type="entry name" value="HTH_TetR"/>
</dbReference>
<feature type="DNA-binding region" description="H-T-H motif" evidence="4">
    <location>
        <begin position="236"/>
        <end position="255"/>
    </location>
</feature>
<dbReference type="PANTHER" id="PTHR30055">
    <property type="entry name" value="HTH-TYPE TRANSCRIPTIONAL REGULATOR RUTR"/>
    <property type="match status" value="1"/>
</dbReference>